<evidence type="ECO:0000313" key="3">
    <source>
        <dbReference type="EMBL" id="KAF2963646.1"/>
    </source>
</evidence>
<protein>
    <recommendedName>
        <fullName evidence="2">EthD domain-containing protein</fullName>
    </recommendedName>
</protein>
<dbReference type="EMBL" id="WUBL01000191">
    <property type="protein sequence ID" value="KAF2963646.1"/>
    <property type="molecule type" value="Genomic_DNA"/>
</dbReference>
<feature type="domain" description="EthD" evidence="2">
    <location>
        <begin position="12"/>
        <end position="122"/>
    </location>
</feature>
<dbReference type="GO" id="GO:0016491">
    <property type="term" value="F:oxidoreductase activity"/>
    <property type="evidence" value="ECO:0007669"/>
    <property type="project" value="InterPro"/>
</dbReference>
<evidence type="ECO:0000256" key="1">
    <source>
        <dbReference type="ARBA" id="ARBA00005986"/>
    </source>
</evidence>
<reference evidence="3 4" key="1">
    <citation type="submission" date="2019-12" db="EMBL/GenBank/DDBJ databases">
        <title>Draft genome sequence of the ascomycete Xylaria multiplex DSM 110363.</title>
        <authorList>
            <person name="Buettner E."/>
            <person name="Kellner H."/>
        </authorList>
    </citation>
    <scope>NUCLEOTIDE SEQUENCE [LARGE SCALE GENOMIC DNA]</scope>
    <source>
        <strain evidence="3 4">DSM 110363</strain>
    </source>
</reference>
<dbReference type="Proteomes" id="UP000481858">
    <property type="component" value="Unassembled WGS sequence"/>
</dbReference>
<proteinExistence type="inferred from homology"/>
<sequence>MTFTTLAFLSRKPGMTPEEFRNYYSGSHLPWYRELVGSLFSVRHTQHYIHRTEASPNNDTTQRNPSTPATIFLGSQAEFDYDVVATLEYKDKAAFEALCEFVQQPDIAAEIAADEERFLDRSQTRMVLVGEKIEMNL</sequence>
<dbReference type="InterPro" id="IPR009799">
    <property type="entry name" value="EthD_dom"/>
</dbReference>
<dbReference type="InParanoid" id="A0A7C8IH91"/>
<dbReference type="InterPro" id="IPR011008">
    <property type="entry name" value="Dimeric_a/b-barrel"/>
</dbReference>
<comment type="caution">
    <text evidence="3">The sequence shown here is derived from an EMBL/GenBank/DDBJ whole genome shotgun (WGS) entry which is preliminary data.</text>
</comment>
<dbReference type="AlphaFoldDB" id="A0A7C8IH91"/>
<dbReference type="Pfam" id="PF07110">
    <property type="entry name" value="EthD"/>
    <property type="match status" value="1"/>
</dbReference>
<evidence type="ECO:0000313" key="4">
    <source>
        <dbReference type="Proteomes" id="UP000481858"/>
    </source>
</evidence>
<comment type="similarity">
    <text evidence="1">Belongs to the tpcK family.</text>
</comment>
<dbReference type="Gene3D" id="3.30.70.100">
    <property type="match status" value="1"/>
</dbReference>
<evidence type="ECO:0000259" key="2">
    <source>
        <dbReference type="Pfam" id="PF07110"/>
    </source>
</evidence>
<organism evidence="3 4">
    <name type="scientific">Xylaria multiplex</name>
    <dbReference type="NCBI Taxonomy" id="323545"/>
    <lineage>
        <taxon>Eukaryota</taxon>
        <taxon>Fungi</taxon>
        <taxon>Dikarya</taxon>
        <taxon>Ascomycota</taxon>
        <taxon>Pezizomycotina</taxon>
        <taxon>Sordariomycetes</taxon>
        <taxon>Xylariomycetidae</taxon>
        <taxon>Xylariales</taxon>
        <taxon>Xylariaceae</taxon>
        <taxon>Xylaria</taxon>
    </lineage>
</organism>
<dbReference type="OrthoDB" id="2519291at2759"/>
<accession>A0A7C8IH91</accession>
<gene>
    <name evidence="3" type="ORF">GQX73_g9937</name>
</gene>
<keyword evidence="4" id="KW-1185">Reference proteome</keyword>
<dbReference type="SUPFAM" id="SSF54909">
    <property type="entry name" value="Dimeric alpha+beta barrel"/>
    <property type="match status" value="1"/>
</dbReference>
<name>A0A7C8IH91_9PEZI</name>